<dbReference type="Proteomes" id="UP000319449">
    <property type="component" value="Unassembled WGS sequence"/>
</dbReference>
<protein>
    <submittedName>
        <fullName evidence="1">Uncharacterized protein</fullName>
    </submittedName>
</protein>
<dbReference type="EMBL" id="VLLN01000014">
    <property type="protein sequence ID" value="TWJ18821.1"/>
    <property type="molecule type" value="Genomic_DNA"/>
</dbReference>
<reference evidence="1 2" key="1">
    <citation type="submission" date="2019-07" db="EMBL/GenBank/DDBJ databases">
        <title>Genomic Encyclopedia of Archaeal and Bacterial Type Strains, Phase II (KMG-II): from individual species to whole genera.</title>
        <authorList>
            <person name="Goeker M."/>
        </authorList>
    </citation>
    <scope>NUCLEOTIDE SEQUENCE [LARGE SCALE GENOMIC DNA]</scope>
    <source>
        <strain evidence="1 2">ATCC BAA-1139</strain>
    </source>
</reference>
<name>A0A562VM07_9BACT</name>
<keyword evidence="2" id="KW-1185">Reference proteome</keyword>
<evidence type="ECO:0000313" key="2">
    <source>
        <dbReference type="Proteomes" id="UP000319449"/>
    </source>
</evidence>
<proteinExistence type="predicted"/>
<accession>A0A562VM07</accession>
<dbReference type="AlphaFoldDB" id="A0A562VM07"/>
<comment type="caution">
    <text evidence="1">The sequence shown here is derived from an EMBL/GenBank/DDBJ whole genome shotgun (WGS) entry which is preliminary data.</text>
</comment>
<evidence type="ECO:0000313" key="1">
    <source>
        <dbReference type="EMBL" id="TWJ18821.1"/>
    </source>
</evidence>
<organism evidence="1 2">
    <name type="scientific">Geobacter argillaceus</name>
    <dbReference type="NCBI Taxonomy" id="345631"/>
    <lineage>
        <taxon>Bacteria</taxon>
        <taxon>Pseudomonadati</taxon>
        <taxon>Thermodesulfobacteriota</taxon>
        <taxon>Desulfuromonadia</taxon>
        <taxon>Geobacterales</taxon>
        <taxon>Geobacteraceae</taxon>
        <taxon>Geobacter</taxon>
    </lineage>
</organism>
<gene>
    <name evidence="1" type="ORF">JN12_02458</name>
</gene>
<sequence length="54" mass="6332">MNQQLLPSPRKHHFYVAISKFLFHHPMHGIVSVRNPIKIKDAEQYGLTPLYSMD</sequence>